<dbReference type="AlphaFoldDB" id="A0A8X6S0U7"/>
<reference evidence="1" key="1">
    <citation type="submission" date="2020-08" db="EMBL/GenBank/DDBJ databases">
        <title>Multicomponent nature underlies the extraordinary mechanical properties of spider dragline silk.</title>
        <authorList>
            <person name="Kono N."/>
            <person name="Nakamura H."/>
            <person name="Mori M."/>
            <person name="Yoshida Y."/>
            <person name="Ohtoshi R."/>
            <person name="Malay A.D."/>
            <person name="Moran D.A.P."/>
            <person name="Tomita M."/>
            <person name="Numata K."/>
            <person name="Arakawa K."/>
        </authorList>
    </citation>
    <scope>NUCLEOTIDE SEQUENCE</scope>
</reference>
<proteinExistence type="predicted"/>
<name>A0A8X6S0U7_TRICX</name>
<evidence type="ECO:0000313" key="2">
    <source>
        <dbReference type="Proteomes" id="UP000887159"/>
    </source>
</evidence>
<protein>
    <submittedName>
        <fullName evidence="1">Uncharacterized protein</fullName>
    </submittedName>
</protein>
<organism evidence="1 2">
    <name type="scientific">Trichonephila clavipes</name>
    <name type="common">Golden silk orbweaver</name>
    <name type="synonym">Nephila clavipes</name>
    <dbReference type="NCBI Taxonomy" id="2585209"/>
    <lineage>
        <taxon>Eukaryota</taxon>
        <taxon>Metazoa</taxon>
        <taxon>Ecdysozoa</taxon>
        <taxon>Arthropoda</taxon>
        <taxon>Chelicerata</taxon>
        <taxon>Arachnida</taxon>
        <taxon>Araneae</taxon>
        <taxon>Araneomorphae</taxon>
        <taxon>Entelegynae</taxon>
        <taxon>Araneoidea</taxon>
        <taxon>Nephilidae</taxon>
        <taxon>Trichonephila</taxon>
    </lineage>
</organism>
<comment type="caution">
    <text evidence="1">The sequence shown here is derived from an EMBL/GenBank/DDBJ whole genome shotgun (WGS) entry which is preliminary data.</text>
</comment>
<evidence type="ECO:0000313" key="1">
    <source>
        <dbReference type="EMBL" id="GFY02490.1"/>
    </source>
</evidence>
<dbReference type="EMBL" id="BMAU01021233">
    <property type="protein sequence ID" value="GFY02490.1"/>
    <property type="molecule type" value="Genomic_DNA"/>
</dbReference>
<accession>A0A8X6S0U7</accession>
<sequence length="89" mass="10004">MATGSFMTPIYFVLKVLKGSEVHEETFTRGLSQIKTHTRFMSGQKRPRWFGSRRGGASSVVHVMTHVVRKPVAESATLIIQSLVFTLPR</sequence>
<gene>
    <name evidence="1" type="ORF">TNCV_3503711</name>
</gene>
<keyword evidence="2" id="KW-1185">Reference proteome</keyword>
<dbReference type="Proteomes" id="UP000887159">
    <property type="component" value="Unassembled WGS sequence"/>
</dbReference>